<reference evidence="2" key="1">
    <citation type="submission" date="2020-03" db="EMBL/GenBank/DDBJ databases">
        <title>A high-quality chromosome-level genome assembly of a woody plant with both climbing and erect habits, Rhamnella rubrinervis.</title>
        <authorList>
            <person name="Lu Z."/>
            <person name="Yang Y."/>
            <person name="Zhu X."/>
            <person name="Sun Y."/>
        </authorList>
    </citation>
    <scope>NUCLEOTIDE SEQUENCE</scope>
    <source>
        <strain evidence="2">BYM</strain>
        <tissue evidence="2">Leaf</tissue>
    </source>
</reference>
<evidence type="ECO:0000313" key="3">
    <source>
        <dbReference type="Proteomes" id="UP000796880"/>
    </source>
</evidence>
<proteinExistence type="predicted"/>
<sequence>MLASGSGRPGLLASPSWDILIRESKSSFPFPPLAHILSSGMVSILYMSFSQSDQPPASTFILVPPCPTASHFSSFRFKSTRSPRIVLNGLKASNSLPIDPLPCVAHCWRFSSGSHQLLHPGEELIYTLITIPGSPLVNEASLRLLDRVSSSCFRADAFCKLTLLTHGVTGEVTGNRLMLSRDIYMHGFTLSIKMGLQPYRPDGASHNGLPAWLKYGKVSKDLLRVNFPLEPPSPLTTFEPGEIVPAITTEPPPRPRRPEPSLLLTT</sequence>
<accession>A0A8K0MSM3</accession>
<dbReference type="Proteomes" id="UP000796880">
    <property type="component" value="Unassembled WGS sequence"/>
</dbReference>
<evidence type="ECO:0000256" key="1">
    <source>
        <dbReference type="SAM" id="MobiDB-lite"/>
    </source>
</evidence>
<comment type="caution">
    <text evidence="2">The sequence shown here is derived from an EMBL/GenBank/DDBJ whole genome shotgun (WGS) entry which is preliminary data.</text>
</comment>
<evidence type="ECO:0000313" key="2">
    <source>
        <dbReference type="EMBL" id="KAF3456544.1"/>
    </source>
</evidence>
<keyword evidence="3" id="KW-1185">Reference proteome</keyword>
<organism evidence="2 3">
    <name type="scientific">Rhamnella rubrinervis</name>
    <dbReference type="NCBI Taxonomy" id="2594499"/>
    <lineage>
        <taxon>Eukaryota</taxon>
        <taxon>Viridiplantae</taxon>
        <taxon>Streptophyta</taxon>
        <taxon>Embryophyta</taxon>
        <taxon>Tracheophyta</taxon>
        <taxon>Spermatophyta</taxon>
        <taxon>Magnoliopsida</taxon>
        <taxon>eudicotyledons</taxon>
        <taxon>Gunneridae</taxon>
        <taxon>Pentapetalae</taxon>
        <taxon>rosids</taxon>
        <taxon>fabids</taxon>
        <taxon>Rosales</taxon>
        <taxon>Rhamnaceae</taxon>
        <taxon>rhamnoid group</taxon>
        <taxon>Rhamneae</taxon>
        <taxon>Rhamnella</taxon>
    </lineage>
</organism>
<name>A0A8K0MSM3_9ROSA</name>
<feature type="region of interest" description="Disordered" evidence="1">
    <location>
        <begin position="238"/>
        <end position="266"/>
    </location>
</feature>
<protein>
    <submittedName>
        <fullName evidence="2">Uncharacterized protein</fullName>
    </submittedName>
</protein>
<dbReference type="EMBL" id="VOIH02000001">
    <property type="protein sequence ID" value="KAF3456544.1"/>
    <property type="molecule type" value="Genomic_DNA"/>
</dbReference>
<dbReference type="AlphaFoldDB" id="A0A8K0MSM3"/>
<gene>
    <name evidence="2" type="ORF">FNV43_RR01197</name>
</gene>